<dbReference type="PRINTS" id="PR00420">
    <property type="entry name" value="RNGMNOXGNASE"/>
</dbReference>
<dbReference type="PANTHER" id="PTHR46028:SF2">
    <property type="entry name" value="KYNURENINE 3-MONOOXYGENASE"/>
    <property type="match status" value="1"/>
</dbReference>
<feature type="compositionally biased region" description="Basic and acidic residues" evidence="7">
    <location>
        <begin position="354"/>
        <end position="375"/>
    </location>
</feature>
<name>A0A937RI16_9ACTN</name>
<evidence type="ECO:0000313" key="10">
    <source>
        <dbReference type="EMBL" id="MBL7632631.1"/>
    </source>
</evidence>
<keyword evidence="4" id="KW-0521">NADP</keyword>
<evidence type="ECO:0000256" key="5">
    <source>
        <dbReference type="ARBA" id="ARBA00023002"/>
    </source>
</evidence>
<dbReference type="EMBL" id="JAEACQ010000344">
    <property type="protein sequence ID" value="MBL7632631.1"/>
    <property type="molecule type" value="Genomic_DNA"/>
</dbReference>
<keyword evidence="2" id="KW-0285">Flavoprotein</keyword>
<keyword evidence="5" id="KW-0560">Oxidoreductase</keyword>
<feature type="compositionally biased region" description="Gly residues" evidence="7">
    <location>
        <begin position="335"/>
        <end position="345"/>
    </location>
</feature>
<evidence type="ECO:0000256" key="1">
    <source>
        <dbReference type="ARBA" id="ARBA00001974"/>
    </source>
</evidence>
<dbReference type="SUPFAM" id="SSF51905">
    <property type="entry name" value="FAD/NAD(P)-binding domain"/>
    <property type="match status" value="1"/>
</dbReference>
<organism evidence="10 11">
    <name type="scientific">Frankia nepalensis</name>
    <dbReference type="NCBI Taxonomy" id="1836974"/>
    <lineage>
        <taxon>Bacteria</taxon>
        <taxon>Bacillati</taxon>
        <taxon>Actinomycetota</taxon>
        <taxon>Actinomycetes</taxon>
        <taxon>Frankiales</taxon>
        <taxon>Frankiaceae</taxon>
        <taxon>Frankia</taxon>
    </lineage>
</organism>
<accession>A0A937RI16</accession>
<dbReference type="PANTHER" id="PTHR46028">
    <property type="entry name" value="KYNURENINE 3-MONOOXYGENASE"/>
    <property type="match status" value="1"/>
</dbReference>
<evidence type="ECO:0000256" key="6">
    <source>
        <dbReference type="ARBA" id="ARBA00023033"/>
    </source>
</evidence>
<evidence type="ECO:0000313" key="11">
    <source>
        <dbReference type="Proteomes" id="UP000604475"/>
    </source>
</evidence>
<proteinExistence type="predicted"/>
<feature type="region of interest" description="Disordered" evidence="7">
    <location>
        <begin position="1"/>
        <end position="40"/>
    </location>
</feature>
<dbReference type="InterPro" id="IPR002938">
    <property type="entry name" value="FAD-bd"/>
</dbReference>
<dbReference type="InterPro" id="IPR036188">
    <property type="entry name" value="FAD/NAD-bd_sf"/>
</dbReference>
<dbReference type="GO" id="GO:0071949">
    <property type="term" value="F:FAD binding"/>
    <property type="evidence" value="ECO:0007669"/>
    <property type="project" value="InterPro"/>
</dbReference>
<feature type="compositionally biased region" description="Low complexity" evidence="7">
    <location>
        <begin position="1"/>
        <end position="10"/>
    </location>
</feature>
<dbReference type="Proteomes" id="UP000604475">
    <property type="component" value="Unassembled WGS sequence"/>
</dbReference>
<dbReference type="Pfam" id="PF01494">
    <property type="entry name" value="FAD_binding_3"/>
    <property type="match status" value="2"/>
</dbReference>
<feature type="region of interest" description="Disordered" evidence="7">
    <location>
        <begin position="333"/>
        <end position="384"/>
    </location>
</feature>
<protein>
    <submittedName>
        <fullName evidence="10">FAD-dependent monooxygenase</fullName>
    </submittedName>
</protein>
<evidence type="ECO:0000256" key="8">
    <source>
        <dbReference type="SAM" id="Phobius"/>
    </source>
</evidence>
<dbReference type="AlphaFoldDB" id="A0A937RI16"/>
<keyword evidence="8" id="KW-0472">Membrane</keyword>
<dbReference type="Gene3D" id="3.50.50.60">
    <property type="entry name" value="FAD/NAD(P)-binding domain"/>
    <property type="match status" value="2"/>
</dbReference>
<feature type="domain" description="FAD-binding" evidence="9">
    <location>
        <begin position="49"/>
        <end position="232"/>
    </location>
</feature>
<feature type="domain" description="FAD-binding" evidence="9">
    <location>
        <begin position="396"/>
        <end position="452"/>
    </location>
</feature>
<comment type="caution">
    <text evidence="10">The sequence shown here is derived from an EMBL/GenBank/DDBJ whole genome shotgun (WGS) entry which is preliminary data.</text>
</comment>
<keyword evidence="3" id="KW-0274">FAD</keyword>
<dbReference type="RefSeq" id="WP_203003991.1">
    <property type="nucleotide sequence ID" value="NZ_JADWYU010000239.1"/>
</dbReference>
<feature type="transmembrane region" description="Helical" evidence="8">
    <location>
        <begin position="517"/>
        <end position="537"/>
    </location>
</feature>
<evidence type="ECO:0000256" key="7">
    <source>
        <dbReference type="SAM" id="MobiDB-lite"/>
    </source>
</evidence>
<gene>
    <name evidence="10" type="ORF">I7412_36870</name>
</gene>
<keyword evidence="6 10" id="KW-0503">Monooxygenase</keyword>
<keyword evidence="11" id="KW-1185">Reference proteome</keyword>
<evidence type="ECO:0000259" key="9">
    <source>
        <dbReference type="Pfam" id="PF01494"/>
    </source>
</evidence>
<sequence>MEPDTATARPAPLPARPEVPVSGTPRVGAPKTVTAARRTGRAPADGRRVVIVGAGLAGCLLATLLGRRGISVVVVERRADPRAAEPERGRSINLAISARGLDALSAVGLREQALSRALPMHGRMVHDAAGGQSFRPYSADGRRAIHSISRAELNRALLDVAASTPGVRLTFGRRLTEVDLVTGNLLFDVGGGQASTTADVVLACDGAFSAARRAVTFRTGFTVSQEYLDHRYKELTIPAKDGDFALDPDALHIWPRGSSMMIALPNLDRSFTCTLFWTSSEFAALTTRDEILAHFRKHYPDVVERAPDLVEDYQRNPIGSLATIRAWPWVHRGTGDAGGPDGGDTGGDDINGENGRDGNGENGHDGNGENGHDGNGENGRGINGGGGRDVGGAILALVGDAAHAIVPFFGQGANCAFEDCVEIDRCLDEAGGDWPAALAAYERRRKANCDAIAEMALDNFVEMRDRVNSRAFRARVAAEHWLERRLPGRYVSRYELVSFTTMPYARIPDRLRRQNRLTALAAAGVGGAAAALAAGALRATSRLPRRP</sequence>
<keyword evidence="8" id="KW-1133">Transmembrane helix</keyword>
<keyword evidence="8" id="KW-0812">Transmembrane</keyword>
<evidence type="ECO:0000256" key="3">
    <source>
        <dbReference type="ARBA" id="ARBA00022827"/>
    </source>
</evidence>
<dbReference type="GO" id="GO:0004502">
    <property type="term" value="F:kynurenine 3-monooxygenase activity"/>
    <property type="evidence" value="ECO:0007669"/>
    <property type="project" value="TreeGrafter"/>
</dbReference>
<evidence type="ECO:0000256" key="4">
    <source>
        <dbReference type="ARBA" id="ARBA00022857"/>
    </source>
</evidence>
<dbReference type="GO" id="GO:0070189">
    <property type="term" value="P:kynurenine metabolic process"/>
    <property type="evidence" value="ECO:0007669"/>
    <property type="project" value="TreeGrafter"/>
</dbReference>
<reference evidence="10" key="1">
    <citation type="submission" date="2020-12" db="EMBL/GenBank/DDBJ databases">
        <title>Genomic characterization of non-nitrogen-fixing Frankia strains.</title>
        <authorList>
            <person name="Carlos-Shanley C."/>
            <person name="Guerra T."/>
            <person name="Hahn D."/>
        </authorList>
    </citation>
    <scope>NUCLEOTIDE SEQUENCE</scope>
    <source>
        <strain evidence="10">CN6</strain>
    </source>
</reference>
<comment type="cofactor">
    <cofactor evidence="1">
        <name>FAD</name>
        <dbReference type="ChEBI" id="CHEBI:57692"/>
    </cofactor>
</comment>
<evidence type="ECO:0000256" key="2">
    <source>
        <dbReference type="ARBA" id="ARBA00022630"/>
    </source>
</evidence>